<evidence type="ECO:0000256" key="4">
    <source>
        <dbReference type="ARBA" id="ARBA00023163"/>
    </source>
</evidence>
<dbReference type="InterPro" id="IPR007627">
    <property type="entry name" value="RNA_pol_sigma70_r2"/>
</dbReference>
<dbReference type="CDD" id="cd06171">
    <property type="entry name" value="Sigma70_r4"/>
    <property type="match status" value="1"/>
</dbReference>
<dbReference type="InterPro" id="IPR014284">
    <property type="entry name" value="RNA_pol_sigma-70_dom"/>
</dbReference>
<reference evidence="8" key="1">
    <citation type="submission" date="2017-08" db="EMBL/GenBank/DDBJ databases">
        <title>A dynamic microbial community with high functional redundancy inhabits the cold, oxic subseafloor aquifer.</title>
        <authorList>
            <person name="Tully B.J."/>
            <person name="Wheat C.G."/>
            <person name="Glazer B.T."/>
            <person name="Huber J.A."/>
        </authorList>
    </citation>
    <scope>NUCLEOTIDE SEQUENCE [LARGE SCALE GENOMIC DNA]</scope>
</reference>
<dbReference type="Proteomes" id="UP000218767">
    <property type="component" value="Unassembled WGS sequence"/>
</dbReference>
<evidence type="ECO:0000313" key="8">
    <source>
        <dbReference type="Proteomes" id="UP000218767"/>
    </source>
</evidence>
<evidence type="ECO:0000256" key="2">
    <source>
        <dbReference type="ARBA" id="ARBA00023015"/>
    </source>
</evidence>
<evidence type="ECO:0000259" key="6">
    <source>
        <dbReference type="Pfam" id="PF08281"/>
    </source>
</evidence>
<comment type="caution">
    <text evidence="7">The sequence shown here is derived from an EMBL/GenBank/DDBJ whole genome shotgun (WGS) entry which is preliminary data.</text>
</comment>
<sequence>MRDLKERSFNEWLVIESQRGKKDAFNTLIKNWEQRYFLYALNRLKSREAAKDVTQESLISISKGLRKLDDPVTYPKWSFRIVERRCMDWLRKTIREREFIQTQEVLPEIPVRDGIEDKLTVEQLLSKMDSRLASILRLYYLEALTIQEIAEVTNVPSGTVKSRLFYARKMMTKLLEIDHE</sequence>
<dbReference type="SUPFAM" id="SSF88946">
    <property type="entry name" value="Sigma2 domain of RNA polymerase sigma factors"/>
    <property type="match status" value="1"/>
</dbReference>
<dbReference type="GO" id="GO:0003677">
    <property type="term" value="F:DNA binding"/>
    <property type="evidence" value="ECO:0007669"/>
    <property type="project" value="InterPro"/>
</dbReference>
<feature type="domain" description="RNA polymerase sigma factor 70 region 4 type 2" evidence="6">
    <location>
        <begin position="121"/>
        <end position="171"/>
    </location>
</feature>
<evidence type="ECO:0000256" key="1">
    <source>
        <dbReference type="ARBA" id="ARBA00010641"/>
    </source>
</evidence>
<keyword evidence="3" id="KW-0731">Sigma factor</keyword>
<dbReference type="Gene3D" id="1.10.10.10">
    <property type="entry name" value="Winged helix-like DNA-binding domain superfamily/Winged helix DNA-binding domain"/>
    <property type="match status" value="1"/>
</dbReference>
<evidence type="ECO:0008006" key="9">
    <source>
        <dbReference type="Google" id="ProtNLM"/>
    </source>
</evidence>
<dbReference type="InterPro" id="IPR013325">
    <property type="entry name" value="RNA_pol_sigma_r2"/>
</dbReference>
<gene>
    <name evidence="7" type="ORF">COB20_04110</name>
</gene>
<feature type="domain" description="RNA polymerase sigma-70 region 2" evidence="5">
    <location>
        <begin position="31"/>
        <end position="93"/>
    </location>
</feature>
<proteinExistence type="inferred from homology"/>
<dbReference type="Gene3D" id="1.10.1740.10">
    <property type="match status" value="1"/>
</dbReference>
<evidence type="ECO:0000313" key="7">
    <source>
        <dbReference type="EMBL" id="PCI79777.1"/>
    </source>
</evidence>
<dbReference type="InterPro" id="IPR036388">
    <property type="entry name" value="WH-like_DNA-bd_sf"/>
</dbReference>
<dbReference type="SUPFAM" id="SSF88659">
    <property type="entry name" value="Sigma3 and sigma4 domains of RNA polymerase sigma factors"/>
    <property type="match status" value="1"/>
</dbReference>
<keyword evidence="4" id="KW-0804">Transcription</keyword>
<accession>A0A2A4XCK3</accession>
<dbReference type="Pfam" id="PF08281">
    <property type="entry name" value="Sigma70_r4_2"/>
    <property type="match status" value="1"/>
</dbReference>
<organism evidence="7 8">
    <name type="scientific">SAR86 cluster bacterium</name>
    <dbReference type="NCBI Taxonomy" id="2030880"/>
    <lineage>
        <taxon>Bacteria</taxon>
        <taxon>Pseudomonadati</taxon>
        <taxon>Pseudomonadota</taxon>
        <taxon>Gammaproteobacteria</taxon>
        <taxon>SAR86 cluster</taxon>
    </lineage>
</organism>
<dbReference type="InterPro" id="IPR013249">
    <property type="entry name" value="RNA_pol_sigma70_r4_t2"/>
</dbReference>
<comment type="similarity">
    <text evidence="1">Belongs to the sigma-70 factor family. ECF subfamily.</text>
</comment>
<name>A0A2A4XCK3_9GAMM</name>
<keyword evidence="2" id="KW-0805">Transcription regulation</keyword>
<dbReference type="PANTHER" id="PTHR43133">
    <property type="entry name" value="RNA POLYMERASE ECF-TYPE SIGMA FACTO"/>
    <property type="match status" value="1"/>
</dbReference>
<dbReference type="PANTHER" id="PTHR43133:SF51">
    <property type="entry name" value="RNA POLYMERASE SIGMA FACTOR"/>
    <property type="match status" value="1"/>
</dbReference>
<dbReference type="InterPro" id="IPR013324">
    <property type="entry name" value="RNA_pol_sigma_r3/r4-like"/>
</dbReference>
<evidence type="ECO:0000259" key="5">
    <source>
        <dbReference type="Pfam" id="PF04542"/>
    </source>
</evidence>
<dbReference type="NCBIfam" id="TIGR02937">
    <property type="entry name" value="sigma70-ECF"/>
    <property type="match status" value="1"/>
</dbReference>
<dbReference type="EMBL" id="NVUL01000014">
    <property type="protein sequence ID" value="PCI79777.1"/>
    <property type="molecule type" value="Genomic_DNA"/>
</dbReference>
<dbReference type="InterPro" id="IPR039425">
    <property type="entry name" value="RNA_pol_sigma-70-like"/>
</dbReference>
<dbReference type="Pfam" id="PF04542">
    <property type="entry name" value="Sigma70_r2"/>
    <property type="match status" value="1"/>
</dbReference>
<dbReference type="AlphaFoldDB" id="A0A2A4XCK3"/>
<protein>
    <recommendedName>
        <fullName evidence="9">RNA polymerase subunit sigma-70</fullName>
    </recommendedName>
</protein>
<dbReference type="GO" id="GO:0016987">
    <property type="term" value="F:sigma factor activity"/>
    <property type="evidence" value="ECO:0007669"/>
    <property type="project" value="UniProtKB-KW"/>
</dbReference>
<dbReference type="GO" id="GO:0006352">
    <property type="term" value="P:DNA-templated transcription initiation"/>
    <property type="evidence" value="ECO:0007669"/>
    <property type="project" value="InterPro"/>
</dbReference>
<evidence type="ECO:0000256" key="3">
    <source>
        <dbReference type="ARBA" id="ARBA00023082"/>
    </source>
</evidence>